<dbReference type="RefSeq" id="XP_003055799.1">
    <property type="nucleotide sequence ID" value="XM_003055753.1"/>
</dbReference>
<evidence type="ECO:0000256" key="5">
    <source>
        <dbReference type="PIRSR" id="PIRSR000097-2"/>
    </source>
</evidence>
<comment type="similarity">
    <text evidence="1">Belongs to the aldo/keto reductase family.</text>
</comment>
<dbReference type="SUPFAM" id="SSF51430">
    <property type="entry name" value="NAD(P)-linked oxidoreductase"/>
    <property type="match status" value="1"/>
</dbReference>
<dbReference type="InterPro" id="IPR020471">
    <property type="entry name" value="AKR"/>
</dbReference>
<dbReference type="GO" id="GO:0016616">
    <property type="term" value="F:oxidoreductase activity, acting on the CH-OH group of donors, NAD or NADP as acceptor"/>
    <property type="evidence" value="ECO:0007669"/>
    <property type="project" value="UniProtKB-ARBA"/>
</dbReference>
<evidence type="ECO:0000313" key="8">
    <source>
        <dbReference type="EMBL" id="EEH61051.1"/>
    </source>
</evidence>
<keyword evidence="3" id="KW-0560">Oxidoreductase</keyword>
<dbReference type="PRINTS" id="PR00069">
    <property type="entry name" value="ALDKETRDTASE"/>
</dbReference>
<feature type="domain" description="NADP-dependent oxidoreductase" evidence="7">
    <location>
        <begin position="17"/>
        <end position="255"/>
    </location>
</feature>
<name>C1MJA3_MICPC</name>
<dbReference type="InterPro" id="IPR036812">
    <property type="entry name" value="NAD(P)_OxRdtase_dom_sf"/>
</dbReference>
<dbReference type="KEGG" id="mpp:MICPUCDRAFT_12735"/>
<dbReference type="GeneID" id="9680346"/>
<dbReference type="Gene3D" id="3.20.20.100">
    <property type="entry name" value="NADP-dependent oxidoreductase domain"/>
    <property type="match status" value="1"/>
</dbReference>
<accession>C1MJA3</accession>
<evidence type="ECO:0000256" key="1">
    <source>
        <dbReference type="ARBA" id="ARBA00007905"/>
    </source>
</evidence>
<proteinExistence type="inferred from homology"/>
<evidence type="ECO:0000256" key="6">
    <source>
        <dbReference type="PIRSR" id="PIRSR000097-3"/>
    </source>
</evidence>
<dbReference type="InterPro" id="IPR023210">
    <property type="entry name" value="NADP_OxRdtase_dom"/>
</dbReference>
<gene>
    <name evidence="8" type="ORF">MICPUCDRAFT_12735</name>
</gene>
<sequence length="285" mass="30599">MPVSASIEIAPGVHMPRIGLGTHRIGGDVLVRCVHAAMDAIGDAGVLHVDTASCYNNEAAVGDAIESSSFPRERVFITSKIAPKEMGREKTPRAIDGMLSRLRVDALDLLLVHWPAAAKASPDDRAAHRVARRETWDAMERALAAGKCRAIGVSNYTIDHMTELLAHASVKPAVNQIEFHPRCPQREASAFCRERDIAVVAYSPLGVGALIDDAAVKRAAMAFRCAPATCLIAWALRRGVAVLPKSATPERAKENASLERASDAMDAMGDGDGAEKYCWDPSVVR</sequence>
<feature type="site" description="Lowers pKa of active site Tyr" evidence="6">
    <location>
        <position position="80"/>
    </location>
</feature>
<feature type="active site" description="Proton donor" evidence="4">
    <location>
        <position position="55"/>
    </location>
</feature>
<keyword evidence="9" id="KW-1185">Reference proteome</keyword>
<dbReference type="PROSITE" id="PS00062">
    <property type="entry name" value="ALDOKETO_REDUCTASE_2"/>
    <property type="match status" value="1"/>
</dbReference>
<dbReference type="Proteomes" id="UP000001876">
    <property type="component" value="Unassembled WGS sequence"/>
</dbReference>
<evidence type="ECO:0000256" key="3">
    <source>
        <dbReference type="ARBA" id="ARBA00023002"/>
    </source>
</evidence>
<reference evidence="8 9" key="1">
    <citation type="journal article" date="2009" name="Science">
        <title>Green evolution and dynamic adaptations revealed by genomes of the marine picoeukaryotes Micromonas.</title>
        <authorList>
            <person name="Worden A.Z."/>
            <person name="Lee J.H."/>
            <person name="Mock T."/>
            <person name="Rouze P."/>
            <person name="Simmons M.P."/>
            <person name="Aerts A.L."/>
            <person name="Allen A.E."/>
            <person name="Cuvelier M.L."/>
            <person name="Derelle E."/>
            <person name="Everett M.V."/>
            <person name="Foulon E."/>
            <person name="Grimwood J."/>
            <person name="Gundlach H."/>
            <person name="Henrissat B."/>
            <person name="Napoli C."/>
            <person name="McDonald S.M."/>
            <person name="Parker M.S."/>
            <person name="Rombauts S."/>
            <person name="Salamov A."/>
            <person name="Von Dassow P."/>
            <person name="Badger J.H."/>
            <person name="Coutinho P.M."/>
            <person name="Demir E."/>
            <person name="Dubchak I."/>
            <person name="Gentemann C."/>
            <person name="Eikrem W."/>
            <person name="Gready J.E."/>
            <person name="John U."/>
            <person name="Lanier W."/>
            <person name="Lindquist E.A."/>
            <person name="Lucas S."/>
            <person name="Mayer K.F."/>
            <person name="Moreau H."/>
            <person name="Not F."/>
            <person name="Otillar R."/>
            <person name="Panaud O."/>
            <person name="Pangilinan J."/>
            <person name="Paulsen I."/>
            <person name="Piegu B."/>
            <person name="Poliakov A."/>
            <person name="Robbens S."/>
            <person name="Schmutz J."/>
            <person name="Toulza E."/>
            <person name="Wyss T."/>
            <person name="Zelensky A."/>
            <person name="Zhou K."/>
            <person name="Armbrust E.V."/>
            <person name="Bhattacharya D."/>
            <person name="Goodenough U.W."/>
            <person name="Van de Peer Y."/>
            <person name="Grigoriev I.V."/>
        </authorList>
    </citation>
    <scope>NUCLEOTIDE SEQUENCE [LARGE SCALE GENOMIC DNA]</scope>
    <source>
        <strain evidence="8 9">CCMP1545</strain>
    </source>
</reference>
<feature type="binding site" evidence="5">
    <location>
        <position position="113"/>
    </location>
    <ligand>
        <name>substrate</name>
    </ligand>
</feature>
<dbReference type="OMA" id="HWHHRVR"/>
<dbReference type="InterPro" id="IPR018170">
    <property type="entry name" value="Aldo/ket_reductase_CS"/>
</dbReference>
<protein>
    <submittedName>
        <fullName evidence="8">Predicted protein</fullName>
    </submittedName>
</protein>
<evidence type="ECO:0000256" key="2">
    <source>
        <dbReference type="ARBA" id="ARBA00022857"/>
    </source>
</evidence>
<evidence type="ECO:0000259" key="7">
    <source>
        <dbReference type="Pfam" id="PF00248"/>
    </source>
</evidence>
<dbReference type="EMBL" id="GG663735">
    <property type="protein sequence ID" value="EEH61051.1"/>
    <property type="molecule type" value="Genomic_DNA"/>
</dbReference>
<dbReference type="PANTHER" id="PTHR43827:SF3">
    <property type="entry name" value="NADP-DEPENDENT OXIDOREDUCTASE DOMAIN-CONTAINING PROTEIN"/>
    <property type="match status" value="1"/>
</dbReference>
<dbReference type="AlphaFoldDB" id="C1MJA3"/>
<organism evidence="9">
    <name type="scientific">Micromonas pusilla (strain CCMP1545)</name>
    <name type="common">Picoplanktonic green alga</name>
    <dbReference type="NCBI Taxonomy" id="564608"/>
    <lineage>
        <taxon>Eukaryota</taxon>
        <taxon>Viridiplantae</taxon>
        <taxon>Chlorophyta</taxon>
        <taxon>Mamiellophyceae</taxon>
        <taxon>Mamiellales</taxon>
        <taxon>Mamiellaceae</taxon>
        <taxon>Micromonas</taxon>
    </lineage>
</organism>
<dbReference type="PIRSF" id="PIRSF000097">
    <property type="entry name" value="AKR"/>
    <property type="match status" value="1"/>
</dbReference>
<dbReference type="eggNOG" id="KOG1577">
    <property type="taxonomic scope" value="Eukaryota"/>
</dbReference>
<dbReference type="PANTHER" id="PTHR43827">
    <property type="entry name" value="2,5-DIKETO-D-GLUCONIC ACID REDUCTASE"/>
    <property type="match status" value="1"/>
</dbReference>
<dbReference type="STRING" id="564608.C1MJA3"/>
<keyword evidence="2" id="KW-0521">NADP</keyword>
<dbReference type="OrthoDB" id="497186at2759"/>
<dbReference type="Pfam" id="PF00248">
    <property type="entry name" value="Aldo_ket_red"/>
    <property type="match status" value="1"/>
</dbReference>
<evidence type="ECO:0000256" key="4">
    <source>
        <dbReference type="PIRSR" id="PIRSR000097-1"/>
    </source>
</evidence>
<evidence type="ECO:0000313" key="9">
    <source>
        <dbReference type="Proteomes" id="UP000001876"/>
    </source>
</evidence>